<dbReference type="Gene3D" id="1.10.3810.10">
    <property type="entry name" value="Biosynthetic peptidoglycan transglycosylase-like"/>
    <property type="match status" value="1"/>
</dbReference>
<keyword evidence="6 11" id="KW-0133">Cell shape</keyword>
<name>A0ABN1EC22_9PROT</name>
<comment type="similarity">
    <text evidence="11">Belongs to the glycosyltransferase 51 family.</text>
</comment>
<protein>
    <recommendedName>
        <fullName evidence="11">Biosynthetic peptidoglycan transglycosylase</fullName>
        <ecNumber evidence="11">2.4.99.28</ecNumber>
    </recommendedName>
    <alternativeName>
        <fullName evidence="11">Glycan polymerase</fullName>
    </alternativeName>
    <alternativeName>
        <fullName evidence="11">Peptidoglycan glycosyltransferase MtgA</fullName>
        <shortName evidence="11">PGT</shortName>
    </alternativeName>
</protein>
<dbReference type="EMBL" id="BAAADD010000002">
    <property type="protein sequence ID" value="GAA0562431.1"/>
    <property type="molecule type" value="Genomic_DNA"/>
</dbReference>
<dbReference type="EC" id="2.4.99.28" evidence="11"/>
<dbReference type="PANTHER" id="PTHR30400:SF0">
    <property type="entry name" value="BIOSYNTHETIC PEPTIDOGLYCAN TRANSGLYCOSYLASE"/>
    <property type="match status" value="1"/>
</dbReference>
<evidence type="ECO:0000313" key="14">
    <source>
        <dbReference type="Proteomes" id="UP001499951"/>
    </source>
</evidence>
<keyword evidence="10 11" id="KW-0961">Cell wall biogenesis/degradation</keyword>
<evidence type="ECO:0000259" key="12">
    <source>
        <dbReference type="Pfam" id="PF00912"/>
    </source>
</evidence>
<evidence type="ECO:0000256" key="10">
    <source>
        <dbReference type="ARBA" id="ARBA00023316"/>
    </source>
</evidence>
<keyword evidence="8 11" id="KW-1133">Transmembrane helix</keyword>
<evidence type="ECO:0000256" key="3">
    <source>
        <dbReference type="ARBA" id="ARBA00022676"/>
    </source>
</evidence>
<keyword evidence="9 11" id="KW-0472">Membrane</keyword>
<gene>
    <name evidence="11 13" type="primary">mtgA</name>
    <name evidence="13" type="ORF">GCM10008942_08570</name>
</gene>
<comment type="function">
    <text evidence="11">Peptidoglycan polymerase that catalyzes glycan chain elongation from lipid-linked precursors.</text>
</comment>
<accession>A0ABN1EC22</accession>
<dbReference type="InterPro" id="IPR001264">
    <property type="entry name" value="Glyco_trans_51"/>
</dbReference>
<keyword evidence="4 11" id="KW-0808">Transferase</keyword>
<evidence type="ECO:0000256" key="8">
    <source>
        <dbReference type="ARBA" id="ARBA00022989"/>
    </source>
</evidence>
<comment type="subcellular location">
    <subcellularLocation>
        <location evidence="11">Cell inner membrane</location>
        <topology evidence="11">Single-pass membrane protein</topology>
    </subcellularLocation>
</comment>
<organism evidence="13 14">
    <name type="scientific">Rhizomicrobium electricum</name>
    <dbReference type="NCBI Taxonomy" id="480070"/>
    <lineage>
        <taxon>Bacteria</taxon>
        <taxon>Pseudomonadati</taxon>
        <taxon>Pseudomonadota</taxon>
        <taxon>Alphaproteobacteria</taxon>
        <taxon>Micropepsales</taxon>
        <taxon>Micropepsaceae</taxon>
        <taxon>Rhizomicrobium</taxon>
    </lineage>
</organism>
<dbReference type="Proteomes" id="UP001499951">
    <property type="component" value="Unassembled WGS sequence"/>
</dbReference>
<dbReference type="InterPro" id="IPR023346">
    <property type="entry name" value="Lysozyme-like_dom_sf"/>
</dbReference>
<evidence type="ECO:0000256" key="9">
    <source>
        <dbReference type="ARBA" id="ARBA00023136"/>
    </source>
</evidence>
<evidence type="ECO:0000256" key="5">
    <source>
        <dbReference type="ARBA" id="ARBA00022692"/>
    </source>
</evidence>
<dbReference type="SUPFAM" id="SSF53955">
    <property type="entry name" value="Lysozyme-like"/>
    <property type="match status" value="1"/>
</dbReference>
<evidence type="ECO:0000313" key="13">
    <source>
        <dbReference type="EMBL" id="GAA0562431.1"/>
    </source>
</evidence>
<keyword evidence="14" id="KW-1185">Reference proteome</keyword>
<comment type="caution">
    <text evidence="13">The sequence shown here is derived from an EMBL/GenBank/DDBJ whole genome shotgun (WGS) entry which is preliminary data.</text>
</comment>
<comment type="pathway">
    <text evidence="11">Cell wall biogenesis; peptidoglycan biosynthesis.</text>
</comment>
<dbReference type="HAMAP" id="MF_00766">
    <property type="entry name" value="PGT_MtgA"/>
    <property type="match status" value="1"/>
</dbReference>
<comment type="catalytic activity">
    <reaction evidence="11">
        <text>[GlcNAc-(1-&gt;4)-Mur2Ac(oyl-L-Ala-gamma-D-Glu-L-Lys-D-Ala-D-Ala)](n)-di-trans,octa-cis-undecaprenyl diphosphate + beta-D-GlcNAc-(1-&gt;4)-Mur2Ac(oyl-L-Ala-gamma-D-Glu-L-Lys-D-Ala-D-Ala)-di-trans,octa-cis-undecaprenyl diphosphate = [GlcNAc-(1-&gt;4)-Mur2Ac(oyl-L-Ala-gamma-D-Glu-L-Lys-D-Ala-D-Ala)](n+1)-di-trans,octa-cis-undecaprenyl diphosphate + di-trans,octa-cis-undecaprenyl diphosphate + H(+)</text>
        <dbReference type="Rhea" id="RHEA:23708"/>
        <dbReference type="Rhea" id="RHEA-COMP:9602"/>
        <dbReference type="Rhea" id="RHEA-COMP:9603"/>
        <dbReference type="ChEBI" id="CHEBI:15378"/>
        <dbReference type="ChEBI" id="CHEBI:58405"/>
        <dbReference type="ChEBI" id="CHEBI:60033"/>
        <dbReference type="ChEBI" id="CHEBI:78435"/>
        <dbReference type="EC" id="2.4.99.28"/>
    </reaction>
</comment>
<keyword evidence="3 11" id="KW-0328">Glycosyltransferase</keyword>
<dbReference type="RefSeq" id="WP_166932341.1">
    <property type="nucleotide sequence ID" value="NZ_BAAADD010000002.1"/>
</dbReference>
<dbReference type="PANTHER" id="PTHR30400">
    <property type="entry name" value="MONOFUNCTIONAL BIOSYNTHETIC PEPTIDOGLYCAN TRANSGLYCOSYLASE"/>
    <property type="match status" value="1"/>
</dbReference>
<evidence type="ECO:0000256" key="2">
    <source>
        <dbReference type="ARBA" id="ARBA00022519"/>
    </source>
</evidence>
<keyword evidence="1 11" id="KW-1003">Cell membrane</keyword>
<evidence type="ECO:0000256" key="1">
    <source>
        <dbReference type="ARBA" id="ARBA00022475"/>
    </source>
</evidence>
<sequence>MSKVKSFFNRLWNGKGKRKPWIRRIFLVLFAFLVPLPLLYLVIFRFVPVPGTPQMAIYLLTGRDVHHSWRSIDAMAPGLKYSVIGSEDQNFCSHHGFDFEDIELAIKEREQGRSHRGASTLSQQVARTLFLPPSRTWVRKGVEAWLTVLVEAVWPKKRILEAYLNLVDWGHGNFGAEAAAEAYFHSPVNRLSGAQAARMASILPNPDKWKATRAGKKRMSRAMARTREAREGDMDWCVR</sequence>
<proteinExistence type="inferred from homology"/>
<feature type="transmembrane region" description="Helical" evidence="11">
    <location>
        <begin position="21"/>
        <end position="43"/>
    </location>
</feature>
<evidence type="ECO:0000256" key="6">
    <source>
        <dbReference type="ARBA" id="ARBA00022960"/>
    </source>
</evidence>
<dbReference type="InterPro" id="IPR011812">
    <property type="entry name" value="Pep_trsgly"/>
</dbReference>
<keyword evidence="2 11" id="KW-0997">Cell inner membrane</keyword>
<keyword evidence="7 11" id="KW-0573">Peptidoglycan synthesis</keyword>
<evidence type="ECO:0000256" key="11">
    <source>
        <dbReference type="HAMAP-Rule" id="MF_00766"/>
    </source>
</evidence>
<dbReference type="NCBIfam" id="TIGR02070">
    <property type="entry name" value="mono_pep_trsgly"/>
    <property type="match status" value="1"/>
</dbReference>
<dbReference type="Pfam" id="PF00912">
    <property type="entry name" value="Transgly"/>
    <property type="match status" value="1"/>
</dbReference>
<dbReference type="InterPro" id="IPR036950">
    <property type="entry name" value="PBP_transglycosylase"/>
</dbReference>
<feature type="domain" description="Glycosyl transferase family 51" evidence="12">
    <location>
        <begin position="63"/>
        <end position="221"/>
    </location>
</feature>
<reference evidence="14" key="1">
    <citation type="journal article" date="2019" name="Int. J. Syst. Evol. Microbiol.">
        <title>The Global Catalogue of Microorganisms (GCM) 10K type strain sequencing project: providing services to taxonomists for standard genome sequencing and annotation.</title>
        <authorList>
            <consortium name="The Broad Institute Genomics Platform"/>
            <consortium name="The Broad Institute Genome Sequencing Center for Infectious Disease"/>
            <person name="Wu L."/>
            <person name="Ma J."/>
        </authorList>
    </citation>
    <scope>NUCLEOTIDE SEQUENCE [LARGE SCALE GENOMIC DNA]</scope>
    <source>
        <strain evidence="14">JCM 15089</strain>
    </source>
</reference>
<evidence type="ECO:0000256" key="7">
    <source>
        <dbReference type="ARBA" id="ARBA00022984"/>
    </source>
</evidence>
<evidence type="ECO:0000256" key="4">
    <source>
        <dbReference type="ARBA" id="ARBA00022679"/>
    </source>
</evidence>
<keyword evidence="5 11" id="KW-0812">Transmembrane</keyword>